<protein>
    <submittedName>
        <fullName evidence="3">Uncharacterized protein</fullName>
    </submittedName>
</protein>
<dbReference type="AlphaFoldDB" id="A0A2M9ZIZ5"/>
<accession>A0A2M9ZIZ5</accession>
<evidence type="ECO:0000313" key="4">
    <source>
        <dbReference type="Proteomes" id="UP000231962"/>
    </source>
</evidence>
<evidence type="ECO:0000313" key="5">
    <source>
        <dbReference type="Proteomes" id="UP000231990"/>
    </source>
</evidence>
<reference evidence="4 5" key="1">
    <citation type="submission" date="2017-07" db="EMBL/GenBank/DDBJ databases">
        <title>Leptospira spp. isolated from tropical soils.</title>
        <authorList>
            <person name="Thibeaux R."/>
            <person name="Iraola G."/>
            <person name="Ferres I."/>
            <person name="Bierque E."/>
            <person name="Girault D."/>
            <person name="Soupe-Gilbert M.-E."/>
            <person name="Picardeau M."/>
            <person name="Goarant C."/>
        </authorList>
    </citation>
    <scope>NUCLEOTIDE SEQUENCE [LARGE SCALE GENOMIC DNA]</scope>
    <source>
        <strain evidence="3 5">FH1-B-B1</strain>
        <strain evidence="2 4">FH1-B-C1</strain>
    </source>
</reference>
<gene>
    <name evidence="2" type="ORF">CH360_15300</name>
    <name evidence="3" type="ORF">CH373_16755</name>
</gene>
<keyword evidence="4" id="KW-1185">Reference proteome</keyword>
<comment type="caution">
    <text evidence="3">The sequence shown here is derived from an EMBL/GenBank/DDBJ whole genome shotgun (WGS) entry which is preliminary data.</text>
</comment>
<name>A0A2M9ZIZ5_9LEPT</name>
<dbReference type="EMBL" id="NPDY01000018">
    <property type="protein sequence ID" value="PJZ68645.1"/>
    <property type="molecule type" value="Genomic_DNA"/>
</dbReference>
<evidence type="ECO:0000313" key="3">
    <source>
        <dbReference type="EMBL" id="PJZ71992.1"/>
    </source>
</evidence>
<dbReference type="EMBL" id="NPDZ01000015">
    <property type="protein sequence ID" value="PJZ71992.1"/>
    <property type="molecule type" value="Genomic_DNA"/>
</dbReference>
<dbReference type="Proteomes" id="UP000231962">
    <property type="component" value="Unassembled WGS sequence"/>
</dbReference>
<proteinExistence type="predicted"/>
<evidence type="ECO:0000313" key="2">
    <source>
        <dbReference type="EMBL" id="PJZ68645.1"/>
    </source>
</evidence>
<sequence length="98" mass="10632">MMSLISSVSRSVQKKGSLGDKTSGECRKRQGYGGLQSSPERTSGAPRARRCPVGGLFRYKKGIAHLWNSPLKKDLRGAPNVPEKAGSNANLVFELYPL</sequence>
<feature type="region of interest" description="Disordered" evidence="1">
    <location>
        <begin position="1"/>
        <end position="51"/>
    </location>
</feature>
<feature type="compositionally biased region" description="Polar residues" evidence="1">
    <location>
        <begin position="1"/>
        <end position="11"/>
    </location>
</feature>
<dbReference type="Proteomes" id="UP000231990">
    <property type="component" value="Unassembled WGS sequence"/>
</dbReference>
<evidence type="ECO:0000256" key="1">
    <source>
        <dbReference type="SAM" id="MobiDB-lite"/>
    </source>
</evidence>
<organism evidence="3 5">
    <name type="scientific">Leptospira perolatii</name>
    <dbReference type="NCBI Taxonomy" id="2023191"/>
    <lineage>
        <taxon>Bacteria</taxon>
        <taxon>Pseudomonadati</taxon>
        <taxon>Spirochaetota</taxon>
        <taxon>Spirochaetia</taxon>
        <taxon>Leptospirales</taxon>
        <taxon>Leptospiraceae</taxon>
        <taxon>Leptospira</taxon>
    </lineage>
</organism>